<comment type="caution">
    <text evidence="2">The sequence shown here is derived from an EMBL/GenBank/DDBJ whole genome shotgun (WGS) entry which is preliminary data.</text>
</comment>
<dbReference type="AlphaFoldDB" id="A0A8T2NKC3"/>
<proteinExistence type="predicted"/>
<feature type="compositionally biased region" description="Basic and acidic residues" evidence="1">
    <location>
        <begin position="51"/>
        <end position="62"/>
    </location>
</feature>
<dbReference type="Proteomes" id="UP000824540">
    <property type="component" value="Unassembled WGS sequence"/>
</dbReference>
<accession>A0A8T2NKC3</accession>
<name>A0A8T2NKC3_9TELE</name>
<evidence type="ECO:0000313" key="2">
    <source>
        <dbReference type="EMBL" id="KAG9339451.1"/>
    </source>
</evidence>
<organism evidence="2 3">
    <name type="scientific">Albula glossodonta</name>
    <name type="common">roundjaw bonefish</name>
    <dbReference type="NCBI Taxonomy" id="121402"/>
    <lineage>
        <taxon>Eukaryota</taxon>
        <taxon>Metazoa</taxon>
        <taxon>Chordata</taxon>
        <taxon>Craniata</taxon>
        <taxon>Vertebrata</taxon>
        <taxon>Euteleostomi</taxon>
        <taxon>Actinopterygii</taxon>
        <taxon>Neopterygii</taxon>
        <taxon>Teleostei</taxon>
        <taxon>Albuliformes</taxon>
        <taxon>Albulidae</taxon>
        <taxon>Albula</taxon>
    </lineage>
</organism>
<keyword evidence="3" id="KW-1185">Reference proteome</keyword>
<gene>
    <name evidence="2" type="ORF">JZ751_023588</name>
</gene>
<feature type="region of interest" description="Disordered" evidence="1">
    <location>
        <begin position="40"/>
        <end position="77"/>
    </location>
</feature>
<sequence>MATTHHERRVLVEIPAPQPKIVGHIRRSYFDVLNSLMGQPPYSSRSVALSRTERQRPRESYLRRQQVSRCADRDKDLQGPQISLSQQELVQFIHSLLLLEKVGGLISS</sequence>
<dbReference type="EMBL" id="JAFBMS010000053">
    <property type="protein sequence ID" value="KAG9339451.1"/>
    <property type="molecule type" value="Genomic_DNA"/>
</dbReference>
<dbReference type="OrthoDB" id="10061064at2759"/>
<evidence type="ECO:0000256" key="1">
    <source>
        <dbReference type="SAM" id="MobiDB-lite"/>
    </source>
</evidence>
<reference evidence="2" key="1">
    <citation type="thesis" date="2021" institute="BYU ScholarsArchive" country="Provo, UT, USA">
        <title>Applications of and Algorithms for Genome Assembly and Genomic Analyses with an Emphasis on Marine Teleosts.</title>
        <authorList>
            <person name="Pickett B.D."/>
        </authorList>
    </citation>
    <scope>NUCLEOTIDE SEQUENCE</scope>
    <source>
        <strain evidence="2">HI-2016</strain>
    </source>
</reference>
<protein>
    <submittedName>
        <fullName evidence="2">Uncharacterized protein</fullName>
    </submittedName>
</protein>
<evidence type="ECO:0000313" key="3">
    <source>
        <dbReference type="Proteomes" id="UP000824540"/>
    </source>
</evidence>